<dbReference type="Pfam" id="PF00887">
    <property type="entry name" value="ACBP"/>
    <property type="match status" value="1"/>
</dbReference>
<accession>A0A1B8U4Y7</accession>
<dbReference type="PROSITE" id="PS51228">
    <property type="entry name" value="ACB_2"/>
    <property type="match status" value="1"/>
</dbReference>
<dbReference type="KEGG" id="prn:BW723_00055"/>
<dbReference type="EMBL" id="LSFL01000010">
    <property type="protein sequence ID" value="OBY66938.1"/>
    <property type="molecule type" value="Genomic_DNA"/>
</dbReference>
<dbReference type="Gene3D" id="1.20.80.10">
    <property type="match status" value="1"/>
</dbReference>
<evidence type="ECO:0000313" key="3">
    <source>
        <dbReference type="EMBL" id="OBY66938.1"/>
    </source>
</evidence>
<keyword evidence="4" id="KW-1185">Reference proteome</keyword>
<proteinExistence type="predicted"/>
<dbReference type="PRINTS" id="PR00689">
    <property type="entry name" value="ACOABINDINGP"/>
</dbReference>
<reference evidence="4" key="1">
    <citation type="submission" date="2016-02" db="EMBL/GenBank/DDBJ databases">
        <title>Paenibacillus sp. LPB0068, isolated from Crassostrea gigas.</title>
        <authorList>
            <person name="Shin S.-K."/>
            <person name="Yi H."/>
        </authorList>
    </citation>
    <scope>NUCLEOTIDE SEQUENCE [LARGE SCALE GENOMIC DNA]</scope>
    <source>
        <strain evidence="4">KCTC 23969</strain>
    </source>
</reference>
<dbReference type="STRING" id="996801.BW723_00055"/>
<evidence type="ECO:0000259" key="2">
    <source>
        <dbReference type="PROSITE" id="PS51228"/>
    </source>
</evidence>
<comment type="caution">
    <text evidence="3">The sequence shown here is derived from an EMBL/GenBank/DDBJ whole genome shotgun (WGS) entry which is preliminary data.</text>
</comment>
<dbReference type="SUPFAM" id="SSF47027">
    <property type="entry name" value="Acyl-CoA binding protein"/>
    <property type="match status" value="1"/>
</dbReference>
<evidence type="ECO:0000256" key="1">
    <source>
        <dbReference type="ARBA" id="ARBA00023121"/>
    </source>
</evidence>
<dbReference type="Proteomes" id="UP000092612">
    <property type="component" value="Unassembled WGS sequence"/>
</dbReference>
<dbReference type="PANTHER" id="PTHR23310:SF62">
    <property type="entry name" value="ACYL-COA BINDING PROTEIN 1, ISOFORM A"/>
    <property type="match status" value="1"/>
</dbReference>
<dbReference type="InterPro" id="IPR014352">
    <property type="entry name" value="FERM/acyl-CoA-bd_prot_sf"/>
</dbReference>
<dbReference type="InterPro" id="IPR000582">
    <property type="entry name" value="Acyl-CoA-binding_protein"/>
</dbReference>
<dbReference type="AlphaFoldDB" id="A0A1B8U4Y7"/>
<dbReference type="InterPro" id="IPR035984">
    <property type="entry name" value="Acyl-CoA-binding_sf"/>
</dbReference>
<feature type="domain" description="ACB" evidence="2">
    <location>
        <begin position="15"/>
        <end position="99"/>
    </location>
</feature>
<organism evidence="3 4">
    <name type="scientific">Polaribacter reichenbachii</name>
    <dbReference type="NCBI Taxonomy" id="996801"/>
    <lineage>
        <taxon>Bacteria</taxon>
        <taxon>Pseudomonadati</taxon>
        <taxon>Bacteroidota</taxon>
        <taxon>Flavobacteriia</taxon>
        <taxon>Flavobacteriales</taxon>
        <taxon>Flavobacteriaceae</taxon>
    </lineage>
</organism>
<dbReference type="PANTHER" id="PTHR23310">
    <property type="entry name" value="ACYL-COA-BINDING PROTEIN, ACBP"/>
    <property type="match status" value="1"/>
</dbReference>
<sequence length="101" mass="11612">MSKLSQKNNNNSEGLDKEFEIAFNKISEFKKAVAPDNMLKLYAYYKQANFGNKFSFNNGVDVRSAFKFNAWVQLNGMSVEEAKREYITLANKILNSKKQKS</sequence>
<protein>
    <submittedName>
        <fullName evidence="3">Phosphatidylserine decarboxylase</fullName>
    </submittedName>
</protein>
<keyword evidence="1" id="KW-0446">Lipid-binding</keyword>
<dbReference type="OrthoDB" id="981216at2"/>
<dbReference type="GO" id="GO:0000062">
    <property type="term" value="F:fatty-acyl-CoA binding"/>
    <property type="evidence" value="ECO:0007669"/>
    <property type="project" value="InterPro"/>
</dbReference>
<gene>
    <name evidence="3" type="ORF">LPB301_04950</name>
</gene>
<dbReference type="RefSeq" id="WP_068358449.1">
    <property type="nucleotide sequence ID" value="NZ_CP019337.1"/>
</dbReference>
<evidence type="ECO:0000313" key="4">
    <source>
        <dbReference type="Proteomes" id="UP000092612"/>
    </source>
</evidence>
<dbReference type="GO" id="GO:0006631">
    <property type="term" value="P:fatty acid metabolic process"/>
    <property type="evidence" value="ECO:0007669"/>
    <property type="project" value="TreeGrafter"/>
</dbReference>
<name>A0A1B8U4Y7_9FLAO</name>